<dbReference type="Proteomes" id="UP001153331">
    <property type="component" value="Unassembled WGS sequence"/>
</dbReference>
<comment type="caution">
    <text evidence="1">The sequence shown here is derived from an EMBL/GenBank/DDBJ whole genome shotgun (WGS) entry which is preliminary data.</text>
</comment>
<proteinExistence type="predicted"/>
<evidence type="ECO:0000313" key="1">
    <source>
        <dbReference type="EMBL" id="KAJ8111313.1"/>
    </source>
</evidence>
<accession>A0ACC2I834</accession>
<keyword evidence="2" id="KW-1185">Reference proteome</keyword>
<evidence type="ECO:0000313" key="2">
    <source>
        <dbReference type="Proteomes" id="UP001153331"/>
    </source>
</evidence>
<dbReference type="EMBL" id="JAPHNI010000417">
    <property type="protein sequence ID" value="KAJ8111313.1"/>
    <property type="molecule type" value="Genomic_DNA"/>
</dbReference>
<organism evidence="1 2">
    <name type="scientific">Boeremia exigua</name>
    <dbReference type="NCBI Taxonomy" id="749465"/>
    <lineage>
        <taxon>Eukaryota</taxon>
        <taxon>Fungi</taxon>
        <taxon>Dikarya</taxon>
        <taxon>Ascomycota</taxon>
        <taxon>Pezizomycotina</taxon>
        <taxon>Dothideomycetes</taxon>
        <taxon>Pleosporomycetidae</taxon>
        <taxon>Pleosporales</taxon>
        <taxon>Pleosporineae</taxon>
        <taxon>Didymellaceae</taxon>
        <taxon>Boeremia</taxon>
    </lineage>
</organism>
<sequence>MEPVSSETVNGSPPSPSHEDGAKLATARPERNSVVPPYWQRHERNGSRLSSYTSDAGARIVLEDHTDEGSEQCKVLWAKHVSIDDYVVVSGTAPGLGAYSPGQYVVWNCTVETLDSIWGQKTEHAGKHQDAGHGSSISKHVEWQAQLADEQQGGPMKIRKRYSEFEDLHQKLIKTFPHAVGSMPQFPPKSVVSRFRPRFLERRKQGLSYFLKLVASVHASDID</sequence>
<protein>
    <submittedName>
        <fullName evidence="1">Uncharacterized protein</fullName>
    </submittedName>
</protein>
<name>A0ACC2I834_9PLEO</name>
<reference evidence="1" key="1">
    <citation type="submission" date="2022-11" db="EMBL/GenBank/DDBJ databases">
        <title>Genome Sequence of Boeremia exigua.</title>
        <authorList>
            <person name="Buettner E."/>
        </authorList>
    </citation>
    <scope>NUCLEOTIDE SEQUENCE</scope>
    <source>
        <strain evidence="1">CU02</strain>
    </source>
</reference>
<gene>
    <name evidence="1" type="ORF">OPT61_g6062</name>
</gene>